<proteinExistence type="predicted"/>
<organism evidence="1 2">
    <name type="scientific">Aphis craccivora</name>
    <name type="common">Cowpea aphid</name>
    <dbReference type="NCBI Taxonomy" id="307492"/>
    <lineage>
        <taxon>Eukaryota</taxon>
        <taxon>Metazoa</taxon>
        <taxon>Ecdysozoa</taxon>
        <taxon>Arthropoda</taxon>
        <taxon>Hexapoda</taxon>
        <taxon>Insecta</taxon>
        <taxon>Pterygota</taxon>
        <taxon>Neoptera</taxon>
        <taxon>Paraneoptera</taxon>
        <taxon>Hemiptera</taxon>
        <taxon>Sternorrhyncha</taxon>
        <taxon>Aphidomorpha</taxon>
        <taxon>Aphidoidea</taxon>
        <taxon>Aphididae</taxon>
        <taxon>Aphidini</taxon>
        <taxon>Aphis</taxon>
        <taxon>Aphis</taxon>
    </lineage>
</organism>
<accession>A0A6G0VPB6</accession>
<dbReference type="AlphaFoldDB" id="A0A6G0VPB6"/>
<keyword evidence="2" id="KW-1185">Reference proteome</keyword>
<protein>
    <submittedName>
        <fullName evidence="1">Tigger transposable element-derived protein 4-like</fullName>
    </submittedName>
</protein>
<sequence>MQLPRHEAWSYYLNLDISYFSRSRHNLIDVCYLAQIYSKVPKQLLRDNANFIVLFKQVEINLKHVYMEHCSGDMSYSEFKDFCTLCWRKGIFEFIVINKDCERDNGRYRYGFFILNRYDLWQADLVEMIGEEYSVAIPTMSKFQRKLPENNNRHYIAITRHVLINIYTRPGKCFQITNMLENRISAFRQKIIANNCDKLRTTLQLLKVVGYLSSIFYDIIVLYEVLNDII</sequence>
<comment type="caution">
    <text evidence="1">The sequence shown here is derived from an EMBL/GenBank/DDBJ whole genome shotgun (WGS) entry which is preliminary data.</text>
</comment>
<evidence type="ECO:0000313" key="1">
    <source>
        <dbReference type="EMBL" id="KAF0703958.1"/>
    </source>
</evidence>
<name>A0A6G0VPB6_APHCR</name>
<dbReference type="OrthoDB" id="6581865at2759"/>
<evidence type="ECO:0000313" key="2">
    <source>
        <dbReference type="Proteomes" id="UP000478052"/>
    </source>
</evidence>
<dbReference type="Proteomes" id="UP000478052">
    <property type="component" value="Unassembled WGS sequence"/>
</dbReference>
<reference evidence="1 2" key="1">
    <citation type="submission" date="2019-08" db="EMBL/GenBank/DDBJ databases">
        <title>Whole genome of Aphis craccivora.</title>
        <authorList>
            <person name="Voronova N.V."/>
            <person name="Shulinski R.S."/>
            <person name="Bandarenka Y.V."/>
            <person name="Zhorov D.G."/>
            <person name="Warner D."/>
        </authorList>
    </citation>
    <scope>NUCLEOTIDE SEQUENCE [LARGE SCALE GENOMIC DNA]</scope>
    <source>
        <strain evidence="1">180601</strain>
        <tissue evidence="1">Whole Body</tissue>
    </source>
</reference>
<dbReference type="EMBL" id="VUJU01013701">
    <property type="protein sequence ID" value="KAF0703958.1"/>
    <property type="molecule type" value="Genomic_DNA"/>
</dbReference>
<gene>
    <name evidence="1" type="ORF">FWK35_00032041</name>
</gene>